<reference evidence="1" key="1">
    <citation type="submission" date="2020-10" db="EMBL/GenBank/DDBJ databases">
        <title>Whole-genome sequence of Luteibacter sp. EIF3.</title>
        <authorList>
            <person name="Friedrich I."/>
            <person name="Hertel R."/>
            <person name="Daniel R."/>
        </authorList>
    </citation>
    <scope>NUCLEOTIDE SEQUENCE</scope>
    <source>
        <strain evidence="1">EIF3</strain>
    </source>
</reference>
<keyword evidence="2" id="KW-1185">Reference proteome</keyword>
<evidence type="ECO:0000313" key="2">
    <source>
        <dbReference type="Proteomes" id="UP001056681"/>
    </source>
</evidence>
<organism evidence="1 2">
    <name type="scientific">Luteibacter flocculans</name>
    <dbReference type="NCBI Taxonomy" id="2780091"/>
    <lineage>
        <taxon>Bacteria</taxon>
        <taxon>Pseudomonadati</taxon>
        <taxon>Pseudomonadota</taxon>
        <taxon>Gammaproteobacteria</taxon>
        <taxon>Lysobacterales</taxon>
        <taxon>Rhodanobacteraceae</taxon>
        <taxon>Luteibacter</taxon>
    </lineage>
</organism>
<protein>
    <submittedName>
        <fullName evidence="1">Uncharacterized protein</fullName>
    </submittedName>
</protein>
<dbReference type="EMBL" id="CP063231">
    <property type="protein sequence ID" value="URL59639.1"/>
    <property type="molecule type" value="Genomic_DNA"/>
</dbReference>
<evidence type="ECO:0000313" key="1">
    <source>
        <dbReference type="EMBL" id="URL59639.1"/>
    </source>
</evidence>
<dbReference type="RefSeq" id="WP_250340161.1">
    <property type="nucleotide sequence ID" value="NZ_CP063231.1"/>
</dbReference>
<dbReference type="Proteomes" id="UP001056681">
    <property type="component" value="Chromosome"/>
</dbReference>
<proteinExistence type="predicted"/>
<sequence>MAFYGRNRSRSEADARRERENAWVICPHHGGYNPWQRTLGGWRQRECPKCAVARYEATQRRD</sequence>
<gene>
    <name evidence="1" type="ORF">IM816_05950</name>
</gene>
<accession>A0ABY4T424</accession>
<name>A0ABY4T424_9GAMM</name>